<comment type="caution">
    <text evidence="2">The sequence shown here is derived from an EMBL/GenBank/DDBJ whole genome shotgun (WGS) entry which is preliminary data.</text>
</comment>
<evidence type="ECO:0000313" key="3">
    <source>
        <dbReference type="Proteomes" id="UP000655443"/>
    </source>
</evidence>
<dbReference type="Proteomes" id="UP000655443">
    <property type="component" value="Unassembled WGS sequence"/>
</dbReference>
<dbReference type="Gene3D" id="3.40.50.720">
    <property type="entry name" value="NAD(P)-binding Rossmann-like Domain"/>
    <property type="match status" value="1"/>
</dbReference>
<protein>
    <submittedName>
        <fullName evidence="2">NAD-dependent dehydratase</fullName>
    </submittedName>
</protein>
<dbReference type="PANTHER" id="PTHR43245:SF23">
    <property type="entry name" value="NAD(P)-BINDING DOMAIN-CONTAINING PROTEIN"/>
    <property type="match status" value="1"/>
</dbReference>
<dbReference type="PANTHER" id="PTHR43245">
    <property type="entry name" value="BIFUNCTIONAL POLYMYXIN RESISTANCE PROTEIN ARNA"/>
    <property type="match status" value="1"/>
</dbReference>
<proteinExistence type="predicted"/>
<reference evidence="2" key="1">
    <citation type="journal article" date="2014" name="Int. J. Syst. Evol. Microbiol.">
        <title>Complete genome sequence of Corynebacterium casei LMG S-19264T (=DSM 44701T), isolated from a smear-ripened cheese.</title>
        <authorList>
            <consortium name="US DOE Joint Genome Institute (JGI-PGF)"/>
            <person name="Walter F."/>
            <person name="Albersmeier A."/>
            <person name="Kalinowski J."/>
            <person name="Ruckert C."/>
        </authorList>
    </citation>
    <scope>NUCLEOTIDE SEQUENCE</scope>
    <source>
        <strain evidence="2">JCM 4714</strain>
    </source>
</reference>
<dbReference type="SUPFAM" id="SSF51735">
    <property type="entry name" value="NAD(P)-binding Rossmann-fold domains"/>
    <property type="match status" value="1"/>
</dbReference>
<sequence length="346" mass="37914">MRVLLTGHQGYIGTVLADMLRSAGHDVRGLDIGLFADAWCGPEKADPEGIRADVRDSDIAHCADTDAVIHLAALSNDPSGALRPRLTEEINFRATLRLATAAKAAGVERFLFSSSCSIYGSGSDAPRTEDDEVAPLTEYAQSKIQSEEALGELASPTFAPTYLRNATAYGFSPRLRTDLVVNDLTATAFATGRILLKSDGTAWRPLIHVEDIAHAFTVLLDAPTELITHRAYNVGIDEENYLVRDVAQIVQEEIPGSRLEFESGASADRRSYRVDFGRLAREVPAFRPRWTVRKGVQHLAEMFTAHGIPSDRLLGPDYRRLNTLQASVAAGEVTPDFRVRHTEDAR</sequence>
<keyword evidence="3" id="KW-1185">Reference proteome</keyword>
<dbReference type="CDD" id="cd08946">
    <property type="entry name" value="SDR_e"/>
    <property type="match status" value="1"/>
</dbReference>
<dbReference type="InterPro" id="IPR050177">
    <property type="entry name" value="Lipid_A_modif_metabolic_enz"/>
</dbReference>
<name>A0A919D0Q9_9ACTN</name>
<evidence type="ECO:0000259" key="1">
    <source>
        <dbReference type="Pfam" id="PF01370"/>
    </source>
</evidence>
<evidence type="ECO:0000313" key="2">
    <source>
        <dbReference type="EMBL" id="GHE01645.1"/>
    </source>
</evidence>
<dbReference type="InterPro" id="IPR036291">
    <property type="entry name" value="NAD(P)-bd_dom_sf"/>
</dbReference>
<feature type="domain" description="NAD-dependent epimerase/dehydratase" evidence="1">
    <location>
        <begin position="3"/>
        <end position="235"/>
    </location>
</feature>
<dbReference type="RefSeq" id="WP_189950897.1">
    <property type="nucleotide sequence ID" value="NZ_BMVG01000003.1"/>
</dbReference>
<dbReference type="Pfam" id="PF01370">
    <property type="entry name" value="Epimerase"/>
    <property type="match status" value="1"/>
</dbReference>
<dbReference type="EMBL" id="BMVG01000003">
    <property type="protein sequence ID" value="GHE01645.1"/>
    <property type="molecule type" value="Genomic_DNA"/>
</dbReference>
<dbReference type="InterPro" id="IPR001509">
    <property type="entry name" value="Epimerase_deHydtase"/>
</dbReference>
<dbReference type="AlphaFoldDB" id="A0A919D0Q9"/>
<gene>
    <name evidence="2" type="ORF">GCM10010339_21860</name>
</gene>
<reference evidence="2" key="2">
    <citation type="submission" date="2020-09" db="EMBL/GenBank/DDBJ databases">
        <authorList>
            <person name="Sun Q."/>
            <person name="Ohkuma M."/>
        </authorList>
    </citation>
    <scope>NUCLEOTIDE SEQUENCE</scope>
    <source>
        <strain evidence="2">JCM 4714</strain>
    </source>
</reference>
<accession>A0A919D0Q9</accession>
<organism evidence="2 3">
    <name type="scientific">Streptomyces alanosinicus</name>
    <dbReference type="NCBI Taxonomy" id="68171"/>
    <lineage>
        <taxon>Bacteria</taxon>
        <taxon>Bacillati</taxon>
        <taxon>Actinomycetota</taxon>
        <taxon>Actinomycetes</taxon>
        <taxon>Kitasatosporales</taxon>
        <taxon>Streptomycetaceae</taxon>
        <taxon>Streptomyces</taxon>
    </lineage>
</organism>